<evidence type="ECO:0000313" key="1">
    <source>
        <dbReference type="EMBL" id="WNL26812.1"/>
    </source>
</evidence>
<gene>
    <name evidence="1" type="ORF">RMQ65_05775</name>
</gene>
<proteinExistence type="predicted"/>
<protein>
    <submittedName>
        <fullName evidence="1">Class I SAM-dependent methyltransferase</fullName>
        <ecNumber evidence="1">2.1.1.-</ecNumber>
    </submittedName>
</protein>
<dbReference type="EC" id="2.1.1.-" evidence="1"/>
<dbReference type="InterPro" id="IPR029063">
    <property type="entry name" value="SAM-dependent_MTases_sf"/>
</dbReference>
<sequence length="207" mass="24811">MLENYDKNKDKVIYQKEINKIQYDVEYVNSRYSIYPTTNSMSHLRLGYLLGLLQFIPNNILDVGYGNGDFLNVASNIIPNCYGNDIEPAYPLIDKIKFVNNIYDDEYDVVCFFDSLEHFDNIYEIKNIKTEYIYISVPWCHYVNDEWFKNWKHRRENEHLWHFDLPALVNFMKSINFKYIAHSNIEDVIRKNDSYLPNILTALFKKM</sequence>
<dbReference type="GO" id="GO:0008168">
    <property type="term" value="F:methyltransferase activity"/>
    <property type="evidence" value="ECO:0007669"/>
    <property type="project" value="UniProtKB-KW"/>
</dbReference>
<keyword evidence="1" id="KW-0808">Transferase</keyword>
<organism evidence="1">
    <name type="scientific">Arcobacter sp. AZ-2023</name>
    <dbReference type="NCBI Taxonomy" id="3074453"/>
    <lineage>
        <taxon>Bacteria</taxon>
        <taxon>Pseudomonadati</taxon>
        <taxon>Campylobacterota</taxon>
        <taxon>Epsilonproteobacteria</taxon>
        <taxon>Campylobacterales</taxon>
        <taxon>Arcobacteraceae</taxon>
        <taxon>Arcobacter</taxon>
    </lineage>
</organism>
<dbReference type="Gene3D" id="3.40.50.150">
    <property type="entry name" value="Vaccinia Virus protein VP39"/>
    <property type="match status" value="1"/>
</dbReference>
<dbReference type="GO" id="GO:0032259">
    <property type="term" value="P:methylation"/>
    <property type="evidence" value="ECO:0007669"/>
    <property type="project" value="UniProtKB-KW"/>
</dbReference>
<keyword evidence="1" id="KW-0489">Methyltransferase</keyword>
<name>A0AA96DEL0_9BACT</name>
<reference evidence="1" key="1">
    <citation type="submission" date="2023-09" db="EMBL/GenBank/DDBJ databases">
        <title>Arcobacter tbilisiensis sp. nov. isolated from chicken meat in Tbilisi, Georgia.</title>
        <authorList>
            <person name="Matthias R."/>
            <person name="Zautner A.E."/>
        </authorList>
    </citation>
    <scope>NUCLEOTIDE SEQUENCE</scope>
    <source>
        <strain evidence="1">LEO 49</strain>
    </source>
</reference>
<dbReference type="AlphaFoldDB" id="A0AA96DEL0"/>
<dbReference type="EMBL" id="CP134853">
    <property type="protein sequence ID" value="WNL26812.1"/>
    <property type="molecule type" value="Genomic_DNA"/>
</dbReference>
<accession>A0AA96DEL0</accession>
<dbReference type="SUPFAM" id="SSF53335">
    <property type="entry name" value="S-adenosyl-L-methionine-dependent methyltransferases"/>
    <property type="match status" value="1"/>
</dbReference>
<dbReference type="Pfam" id="PF13489">
    <property type="entry name" value="Methyltransf_23"/>
    <property type="match status" value="1"/>
</dbReference>